<reference evidence="12" key="2">
    <citation type="submission" date="2011-04" db="EMBL/GenBank/DDBJ databases">
        <title>The complete genome of chromosome of Treponema succinifaciens DSM 2489.</title>
        <authorList>
            <person name="Lucas S."/>
            <person name="Copeland A."/>
            <person name="Lapidus A."/>
            <person name="Bruce D."/>
            <person name="Goodwin L."/>
            <person name="Pitluck S."/>
            <person name="Peters L."/>
            <person name="Kyrpides N."/>
            <person name="Mavromatis K."/>
            <person name="Ivanova N."/>
            <person name="Ovchinnikova G."/>
            <person name="Teshima H."/>
            <person name="Detter J.C."/>
            <person name="Tapia R."/>
            <person name="Han C."/>
            <person name="Land M."/>
            <person name="Hauser L."/>
            <person name="Markowitz V."/>
            <person name="Cheng J.-F."/>
            <person name="Hugenholtz P."/>
            <person name="Woyke T."/>
            <person name="Wu D."/>
            <person name="Gronow S."/>
            <person name="Wellnitz S."/>
            <person name="Brambilla E."/>
            <person name="Klenk H.-P."/>
            <person name="Eisen J.A."/>
        </authorList>
    </citation>
    <scope>NUCLEOTIDE SEQUENCE [LARGE SCALE GENOMIC DNA]</scope>
    <source>
        <strain evidence="12">ATCC 33096 / DSM 2489 / 6091</strain>
    </source>
</reference>
<dbReference type="GO" id="GO:0019677">
    <property type="term" value="P:NAD+ catabolic process"/>
    <property type="evidence" value="ECO:0007669"/>
    <property type="project" value="TreeGrafter"/>
</dbReference>
<dbReference type="HOGENOM" id="CLU_037162_0_1_12"/>
<feature type="domain" description="Nudix hydrolase" evidence="10">
    <location>
        <begin position="133"/>
        <end position="256"/>
    </location>
</feature>
<dbReference type="KEGG" id="tsu:Tresu_0640"/>
<evidence type="ECO:0000313" key="12">
    <source>
        <dbReference type="Proteomes" id="UP000006852"/>
    </source>
</evidence>
<gene>
    <name evidence="11" type="ordered locus">Tresu_0640</name>
</gene>
<keyword evidence="12" id="KW-1185">Reference proteome</keyword>
<evidence type="ECO:0000256" key="4">
    <source>
        <dbReference type="ARBA" id="ARBA00012381"/>
    </source>
</evidence>
<dbReference type="EC" id="3.6.1.22" evidence="4"/>
<dbReference type="PANTHER" id="PTHR42904:SF6">
    <property type="entry name" value="NAD-CAPPED RNA HYDROLASE NUDT12"/>
    <property type="match status" value="1"/>
</dbReference>
<dbReference type="RefSeq" id="WP_013700888.1">
    <property type="nucleotide sequence ID" value="NC_015385.1"/>
</dbReference>
<keyword evidence="5" id="KW-0479">Metal-binding</keyword>
<comment type="catalytic activity">
    <reaction evidence="9">
        <text>a 5'-end NAD(+)-phospho-ribonucleoside in mRNA + H2O = a 5'-end phospho-adenosine-phospho-ribonucleoside in mRNA + beta-nicotinamide D-ribonucleotide + 2 H(+)</text>
        <dbReference type="Rhea" id="RHEA:60876"/>
        <dbReference type="Rhea" id="RHEA-COMP:15698"/>
        <dbReference type="Rhea" id="RHEA-COMP:15719"/>
        <dbReference type="ChEBI" id="CHEBI:14649"/>
        <dbReference type="ChEBI" id="CHEBI:15377"/>
        <dbReference type="ChEBI" id="CHEBI:15378"/>
        <dbReference type="ChEBI" id="CHEBI:144029"/>
        <dbReference type="ChEBI" id="CHEBI:144051"/>
    </reaction>
    <physiologicalReaction direction="left-to-right" evidence="9">
        <dbReference type="Rhea" id="RHEA:60877"/>
    </physiologicalReaction>
</comment>
<dbReference type="EMBL" id="CP002631">
    <property type="protein sequence ID" value="AEB13581.1"/>
    <property type="molecule type" value="Genomic_DNA"/>
</dbReference>
<reference evidence="11 12" key="1">
    <citation type="journal article" date="2011" name="Stand. Genomic Sci.">
        <title>Complete genome sequence of Treponema succinifaciens type strain (6091).</title>
        <authorList>
            <person name="Han C."/>
            <person name="Gronow S."/>
            <person name="Teshima H."/>
            <person name="Lapidus A."/>
            <person name="Nolan M."/>
            <person name="Lucas S."/>
            <person name="Hammon N."/>
            <person name="Deshpande S."/>
            <person name="Cheng J.F."/>
            <person name="Zeytun A."/>
            <person name="Tapia R."/>
            <person name="Goodwin L."/>
            <person name="Pitluck S."/>
            <person name="Liolios K."/>
            <person name="Pagani I."/>
            <person name="Ivanova N."/>
            <person name="Mavromatis K."/>
            <person name="Mikhailova N."/>
            <person name="Huntemann M."/>
            <person name="Pati A."/>
            <person name="Chen A."/>
            <person name="Palaniappan K."/>
            <person name="Land M."/>
            <person name="Hauser L."/>
            <person name="Brambilla E.M."/>
            <person name="Rohde M."/>
            <person name="Goker M."/>
            <person name="Woyke T."/>
            <person name="Bristow J."/>
            <person name="Eisen J.A."/>
            <person name="Markowitz V."/>
            <person name="Hugenholtz P."/>
            <person name="Kyrpides N.C."/>
            <person name="Klenk H.P."/>
            <person name="Detter J.C."/>
        </authorList>
    </citation>
    <scope>NUCLEOTIDE SEQUENCE [LARGE SCALE GENOMIC DNA]</scope>
    <source>
        <strain evidence="12">ATCC 33096 / DSM 2489 / 6091</strain>
    </source>
</reference>
<organism evidence="11 12">
    <name type="scientific">Treponema succinifaciens (strain ATCC 33096 / DSM 2489 / 6091)</name>
    <dbReference type="NCBI Taxonomy" id="869209"/>
    <lineage>
        <taxon>Bacteria</taxon>
        <taxon>Pseudomonadati</taxon>
        <taxon>Spirochaetota</taxon>
        <taxon>Spirochaetia</taxon>
        <taxon>Spirochaetales</taxon>
        <taxon>Treponemataceae</taxon>
        <taxon>Treponema</taxon>
    </lineage>
</organism>
<dbReference type="PROSITE" id="PS00893">
    <property type="entry name" value="NUDIX_BOX"/>
    <property type="match status" value="1"/>
</dbReference>
<evidence type="ECO:0000256" key="7">
    <source>
        <dbReference type="ARBA" id="ARBA00022842"/>
    </source>
</evidence>
<keyword evidence="8" id="KW-0520">NAD</keyword>
<proteinExistence type="inferred from homology"/>
<evidence type="ECO:0000256" key="6">
    <source>
        <dbReference type="ARBA" id="ARBA00022801"/>
    </source>
</evidence>
<dbReference type="InterPro" id="IPR049734">
    <property type="entry name" value="NudC-like_C"/>
</dbReference>
<evidence type="ECO:0000256" key="1">
    <source>
        <dbReference type="ARBA" id="ARBA00001946"/>
    </source>
</evidence>
<comment type="similarity">
    <text evidence="3">Belongs to the Nudix hydrolase family. NudC subfamily.</text>
</comment>
<dbReference type="NCBIfam" id="NF001299">
    <property type="entry name" value="PRK00241.1"/>
    <property type="match status" value="1"/>
</dbReference>
<dbReference type="SUPFAM" id="SSF55811">
    <property type="entry name" value="Nudix"/>
    <property type="match status" value="1"/>
</dbReference>
<dbReference type="STRING" id="869209.Tresu_0640"/>
<evidence type="ECO:0000259" key="10">
    <source>
        <dbReference type="PROSITE" id="PS51462"/>
    </source>
</evidence>
<dbReference type="GO" id="GO:0046872">
    <property type="term" value="F:metal ion binding"/>
    <property type="evidence" value="ECO:0007669"/>
    <property type="project" value="UniProtKB-KW"/>
</dbReference>
<dbReference type="GO" id="GO:0006742">
    <property type="term" value="P:NADP+ catabolic process"/>
    <property type="evidence" value="ECO:0007669"/>
    <property type="project" value="TreeGrafter"/>
</dbReference>
<name>F2NUL8_TRES6</name>
<protein>
    <recommendedName>
        <fullName evidence="4">NAD(+) diphosphatase</fullName>
        <ecNumber evidence="4">3.6.1.22</ecNumber>
    </recommendedName>
</protein>
<dbReference type="GO" id="GO:0005829">
    <property type="term" value="C:cytosol"/>
    <property type="evidence" value="ECO:0007669"/>
    <property type="project" value="TreeGrafter"/>
</dbReference>
<keyword evidence="6 11" id="KW-0378">Hydrolase</keyword>
<dbReference type="CDD" id="cd03429">
    <property type="entry name" value="NUDIX_NADH_pyrophosphatase_Nudt13"/>
    <property type="match status" value="1"/>
</dbReference>
<keyword evidence="7" id="KW-0460">Magnesium</keyword>
<comment type="cofactor">
    <cofactor evidence="1">
        <name>Mg(2+)</name>
        <dbReference type="ChEBI" id="CHEBI:18420"/>
    </cofactor>
</comment>
<dbReference type="Proteomes" id="UP000006852">
    <property type="component" value="Chromosome"/>
</dbReference>
<accession>F2NUL8</accession>
<evidence type="ECO:0000256" key="8">
    <source>
        <dbReference type="ARBA" id="ARBA00023027"/>
    </source>
</evidence>
<dbReference type="eggNOG" id="COG2816">
    <property type="taxonomic scope" value="Bacteria"/>
</dbReference>
<dbReference type="Pfam" id="PF00293">
    <property type="entry name" value="NUDIX"/>
    <property type="match status" value="1"/>
</dbReference>
<evidence type="ECO:0000313" key="11">
    <source>
        <dbReference type="EMBL" id="AEB13581.1"/>
    </source>
</evidence>
<dbReference type="InterPro" id="IPR050241">
    <property type="entry name" value="NAD-cap_RNA_hydrolase_NudC"/>
</dbReference>
<sequence>MPIITKPNCLDADYFFVCKGNEILVKDNSFISKKEFEFFANETFSDDWYIEKNLSFAAALAKENCSAPENCKFISVRQFCFEHKETAFLASRAASILKQRSAFKFCPSCKGKLIDDETESARKCPDCKTKFFPRIEPATITLVSKGEEILLVKNKNSAYKNYACVSGFVEQGETLEQCVAREIKEETNIEVQRIKYCGSQAWPFPDQLMLAFTAEYKSGEIKIQESEILEAHWFKRTELPPESQLPRPGSVAWNLINGIFKS</sequence>
<dbReference type="OrthoDB" id="9787476at2"/>
<dbReference type="AlphaFoldDB" id="F2NUL8"/>
<dbReference type="InterPro" id="IPR000086">
    <property type="entry name" value="NUDIX_hydrolase_dom"/>
</dbReference>
<dbReference type="GO" id="GO:0110153">
    <property type="term" value="F:RNA NAD-cap (NMN-forming) hydrolase activity"/>
    <property type="evidence" value="ECO:0007669"/>
    <property type="project" value="RHEA"/>
</dbReference>
<evidence type="ECO:0000256" key="3">
    <source>
        <dbReference type="ARBA" id="ARBA00009595"/>
    </source>
</evidence>
<evidence type="ECO:0000256" key="5">
    <source>
        <dbReference type="ARBA" id="ARBA00022723"/>
    </source>
</evidence>
<dbReference type="GeneID" id="302997840"/>
<dbReference type="InterPro" id="IPR020084">
    <property type="entry name" value="NUDIX_hydrolase_CS"/>
</dbReference>
<comment type="cofactor">
    <cofactor evidence="2">
        <name>Zn(2+)</name>
        <dbReference type="ChEBI" id="CHEBI:29105"/>
    </cofactor>
</comment>
<dbReference type="InterPro" id="IPR015797">
    <property type="entry name" value="NUDIX_hydrolase-like_dom_sf"/>
</dbReference>
<dbReference type="PROSITE" id="PS51462">
    <property type="entry name" value="NUDIX"/>
    <property type="match status" value="1"/>
</dbReference>
<evidence type="ECO:0000256" key="9">
    <source>
        <dbReference type="ARBA" id="ARBA00023679"/>
    </source>
</evidence>
<evidence type="ECO:0000256" key="2">
    <source>
        <dbReference type="ARBA" id="ARBA00001947"/>
    </source>
</evidence>
<dbReference type="PANTHER" id="PTHR42904">
    <property type="entry name" value="NUDIX HYDROLASE, NUDC SUBFAMILY"/>
    <property type="match status" value="1"/>
</dbReference>
<dbReference type="Gene3D" id="3.90.79.20">
    <property type="match status" value="1"/>
</dbReference>
<dbReference type="GO" id="GO:0035529">
    <property type="term" value="F:NADH pyrophosphatase activity"/>
    <property type="evidence" value="ECO:0007669"/>
    <property type="project" value="TreeGrafter"/>
</dbReference>
<dbReference type="Gene3D" id="3.90.79.10">
    <property type="entry name" value="Nucleoside Triphosphate Pyrophosphohydrolase"/>
    <property type="match status" value="1"/>
</dbReference>